<comment type="catalytic activity">
    <reaction evidence="5">
        <text>UDP-N-acetyl-alpha-D-mannosamine + N-acetyl-alpha-D-glucosaminyl-di-trans,octa-cis-undecaprenyl diphosphate = N-acetyl-beta-D-mannosaminyl-(1-&gt;4)-N-acetyl-alpha-D-glucosaminyl di-trans,octa-cis-undecaprenyl diphosphate + UDP + H(+)</text>
        <dbReference type="Rhea" id="RHEA:16053"/>
        <dbReference type="ChEBI" id="CHEBI:15378"/>
        <dbReference type="ChEBI" id="CHEBI:58223"/>
        <dbReference type="ChEBI" id="CHEBI:62959"/>
        <dbReference type="ChEBI" id="CHEBI:68623"/>
        <dbReference type="ChEBI" id="CHEBI:132210"/>
        <dbReference type="EC" id="2.4.1.187"/>
    </reaction>
</comment>
<evidence type="ECO:0000256" key="1">
    <source>
        <dbReference type="ARBA" id="ARBA00022676"/>
    </source>
</evidence>
<accession>A0A9D1MCT6</accession>
<evidence type="ECO:0000313" key="7">
    <source>
        <dbReference type="Proteomes" id="UP000824109"/>
    </source>
</evidence>
<evidence type="ECO:0000256" key="4">
    <source>
        <dbReference type="ARBA" id="ARBA00023316"/>
    </source>
</evidence>
<keyword evidence="2 5" id="KW-0808">Transferase</keyword>
<gene>
    <name evidence="6" type="ORF">IAA61_10070</name>
</gene>
<sequence>MDNKVNILGVHVDMVNIPEAADRIIGFLGEKGLHKVYTPNSEIIMAAYKDEAFRNLLNNAELLTADGIGVVYASKILGKPINERAAGYDIACRVLERIAGTEHKLFLFGGKPGVAEKAEAELLKTYPGLKIVGCRNGYFKPEDEPAIVKEINDSGADIVFVCLGAPKQEQWISRHADELSARVAMGIGGSLDVFAGTAERAPKFFCDHGIEWLYRLAKQPSRAGRMLALPKFGMTVLLKGRKYKQD</sequence>
<dbReference type="PANTHER" id="PTHR34136">
    <property type="match status" value="1"/>
</dbReference>
<dbReference type="CDD" id="cd06533">
    <property type="entry name" value="Glyco_transf_WecG_TagA"/>
    <property type="match status" value="1"/>
</dbReference>
<dbReference type="EMBL" id="DVNB01000102">
    <property type="protein sequence ID" value="HIU58138.1"/>
    <property type="molecule type" value="Genomic_DNA"/>
</dbReference>
<evidence type="ECO:0000313" key="6">
    <source>
        <dbReference type="EMBL" id="HIU58138.1"/>
    </source>
</evidence>
<dbReference type="EC" id="2.4.1.187" evidence="5"/>
<dbReference type="GO" id="GO:0019350">
    <property type="term" value="P:teichoic acid biosynthetic process"/>
    <property type="evidence" value="ECO:0007669"/>
    <property type="project" value="UniProtKB-UniRule"/>
</dbReference>
<dbReference type="InterPro" id="IPR004629">
    <property type="entry name" value="WecG_TagA_CpsF"/>
</dbReference>
<evidence type="ECO:0000256" key="2">
    <source>
        <dbReference type="ARBA" id="ARBA00022679"/>
    </source>
</evidence>
<dbReference type="PANTHER" id="PTHR34136:SF1">
    <property type="entry name" value="UDP-N-ACETYL-D-MANNOSAMINURONIC ACID TRANSFERASE"/>
    <property type="match status" value="1"/>
</dbReference>
<evidence type="ECO:0000256" key="3">
    <source>
        <dbReference type="ARBA" id="ARBA00022944"/>
    </source>
</evidence>
<comment type="similarity">
    <text evidence="5">Belongs to the glycosyltransferase 26 family. TagA/TarA subfamily.</text>
</comment>
<evidence type="ECO:0000256" key="5">
    <source>
        <dbReference type="HAMAP-Rule" id="MF_02070"/>
    </source>
</evidence>
<proteinExistence type="inferred from homology"/>
<keyword evidence="1 5" id="KW-0328">Glycosyltransferase</keyword>
<comment type="function">
    <text evidence="5">Catalyzes the conversion of GlcNAc-PP-undecaprenol into ManNAc-GlcNAc-PP-undecaprenol, the first committed lipid intermediate in the de novo synthesis of teichoic acid.</text>
</comment>
<reference evidence="6" key="2">
    <citation type="journal article" date="2021" name="PeerJ">
        <title>Extensive microbial diversity within the chicken gut microbiome revealed by metagenomics and culture.</title>
        <authorList>
            <person name="Gilroy R."/>
            <person name="Ravi A."/>
            <person name="Getino M."/>
            <person name="Pursley I."/>
            <person name="Horton D.L."/>
            <person name="Alikhan N.F."/>
            <person name="Baker D."/>
            <person name="Gharbi K."/>
            <person name="Hall N."/>
            <person name="Watson M."/>
            <person name="Adriaenssens E.M."/>
            <person name="Foster-Nyarko E."/>
            <person name="Jarju S."/>
            <person name="Secka A."/>
            <person name="Antonio M."/>
            <person name="Oren A."/>
            <person name="Chaudhuri R.R."/>
            <person name="La Ragione R."/>
            <person name="Hildebrand F."/>
            <person name="Pallen M.J."/>
        </authorList>
    </citation>
    <scope>NUCLEOTIDE SEQUENCE</scope>
    <source>
        <strain evidence="6">USAMLcec3-3695</strain>
    </source>
</reference>
<organism evidence="6 7">
    <name type="scientific">Candidatus Ornithomonoglobus merdipullorum</name>
    <dbReference type="NCBI Taxonomy" id="2840895"/>
    <lineage>
        <taxon>Bacteria</taxon>
        <taxon>Bacillati</taxon>
        <taxon>Bacillota</taxon>
        <taxon>Clostridia</taxon>
        <taxon>Candidatus Ornithomonoglobus</taxon>
    </lineage>
</organism>
<keyword evidence="4 5" id="KW-0961">Cell wall biogenesis/degradation</keyword>
<comment type="pathway">
    <text evidence="5">Cell wall biogenesis; teichoic acid biosynthesis.</text>
</comment>
<comment type="caution">
    <text evidence="6">The sequence shown here is derived from an EMBL/GenBank/DDBJ whole genome shotgun (WGS) entry which is preliminary data.</text>
</comment>
<keyword evidence="3 5" id="KW-0777">Teichoic acid biosynthesis</keyword>
<reference evidence="6" key="1">
    <citation type="submission" date="2020-10" db="EMBL/GenBank/DDBJ databases">
        <authorList>
            <person name="Gilroy R."/>
        </authorList>
    </citation>
    <scope>NUCLEOTIDE SEQUENCE</scope>
    <source>
        <strain evidence="6">USAMLcec3-3695</strain>
    </source>
</reference>
<dbReference type="NCBIfam" id="TIGR00696">
    <property type="entry name" value="wecG_tagA_cpsF"/>
    <property type="match status" value="1"/>
</dbReference>
<protein>
    <recommendedName>
        <fullName evidence="5">N-acetylglucosaminyldiphosphoundecaprenol N-acetyl-beta-D-mannosaminyltransferase</fullName>
        <ecNumber evidence="5">2.4.1.187</ecNumber>
    </recommendedName>
    <alternativeName>
        <fullName evidence="5">N-acetylmannosaminyltransferase</fullName>
    </alternativeName>
    <alternativeName>
        <fullName evidence="5">UDP-N-acetylmannosamine transferase</fullName>
    </alternativeName>
    <alternativeName>
        <fullName evidence="5">UDP-N-acetylmannosamine:N-acetylglucosaminyl pyrophosphorylundecaprenol N-acetylmannosaminyltransferase</fullName>
    </alternativeName>
</protein>
<dbReference type="HAMAP" id="MF_02070">
    <property type="entry name" value="TagA_TarA"/>
    <property type="match status" value="1"/>
</dbReference>
<dbReference type="InterPro" id="IPR034714">
    <property type="entry name" value="TagA_TarA"/>
</dbReference>
<dbReference type="Proteomes" id="UP000824109">
    <property type="component" value="Unassembled WGS sequence"/>
</dbReference>
<name>A0A9D1MCT6_9FIRM</name>
<dbReference type="GO" id="GO:0071555">
    <property type="term" value="P:cell wall organization"/>
    <property type="evidence" value="ECO:0007669"/>
    <property type="project" value="UniProtKB-KW"/>
</dbReference>
<dbReference type="GO" id="GO:0047244">
    <property type="term" value="F:N-acetylglucosaminyldiphosphoundecaprenol N-acetyl-beta-D-mannosaminyltransferase activity"/>
    <property type="evidence" value="ECO:0007669"/>
    <property type="project" value="UniProtKB-UniRule"/>
</dbReference>
<dbReference type="AlphaFoldDB" id="A0A9D1MCT6"/>
<dbReference type="Pfam" id="PF03808">
    <property type="entry name" value="Glyco_tran_WecG"/>
    <property type="match status" value="1"/>
</dbReference>